<dbReference type="InterPro" id="IPR051882">
    <property type="entry name" value="ATF_bZIP_TF"/>
</dbReference>
<reference evidence="8 9" key="1">
    <citation type="journal article" date="2014" name="Mol. Plant">
        <title>Chromosome Scale Genome Assembly and Transcriptome Profiling of Nannochloropsis gaditana in Nitrogen Depletion.</title>
        <authorList>
            <person name="Corteggiani Carpinelli E."/>
            <person name="Telatin A."/>
            <person name="Vitulo N."/>
            <person name="Forcato C."/>
            <person name="D'Angelo M."/>
            <person name="Schiavon R."/>
            <person name="Vezzi A."/>
            <person name="Giacometti G.M."/>
            <person name="Morosinotto T."/>
            <person name="Valle G."/>
        </authorList>
    </citation>
    <scope>NUCLEOTIDE SEQUENCE [LARGE SCALE GENOMIC DNA]</scope>
    <source>
        <strain evidence="8 9">B-31</strain>
    </source>
</reference>
<dbReference type="OrthoDB" id="10291754at2759"/>
<keyword evidence="9" id="KW-1185">Reference proteome</keyword>
<comment type="subcellular location">
    <subcellularLocation>
        <location evidence="1">Membrane</location>
        <topology evidence="1">Single-pass membrane protein</topology>
    </subcellularLocation>
</comment>
<keyword evidence="3" id="KW-0238">DNA-binding</keyword>
<evidence type="ECO:0000256" key="3">
    <source>
        <dbReference type="ARBA" id="ARBA00023125"/>
    </source>
</evidence>
<keyword evidence="5" id="KW-0539">Nucleus</keyword>
<feature type="region of interest" description="Disordered" evidence="6">
    <location>
        <begin position="23"/>
        <end position="42"/>
    </location>
</feature>
<dbReference type="InterPro" id="IPR046347">
    <property type="entry name" value="bZIP_sf"/>
</dbReference>
<protein>
    <submittedName>
        <fullName evidence="8">Bzip transcription factor</fullName>
    </submittedName>
</protein>
<proteinExistence type="predicted"/>
<dbReference type="Proteomes" id="UP000019335">
    <property type="component" value="Chromosome 12"/>
</dbReference>
<evidence type="ECO:0000256" key="1">
    <source>
        <dbReference type="ARBA" id="ARBA00004167"/>
    </source>
</evidence>
<dbReference type="PROSITE" id="PS00036">
    <property type="entry name" value="BZIP_BASIC"/>
    <property type="match status" value="1"/>
</dbReference>
<keyword evidence="2" id="KW-0805">Transcription regulation</keyword>
<evidence type="ECO:0000256" key="4">
    <source>
        <dbReference type="ARBA" id="ARBA00023163"/>
    </source>
</evidence>
<dbReference type="GO" id="GO:0000978">
    <property type="term" value="F:RNA polymerase II cis-regulatory region sequence-specific DNA binding"/>
    <property type="evidence" value="ECO:0007669"/>
    <property type="project" value="TreeGrafter"/>
</dbReference>
<dbReference type="CDD" id="cd14811">
    <property type="entry name" value="bZIP_u2"/>
    <property type="match status" value="1"/>
</dbReference>
<accession>W7TGB0</accession>
<dbReference type="PANTHER" id="PTHR46164:SF3">
    <property type="entry name" value="ATF6, ISOFORM C"/>
    <property type="match status" value="1"/>
</dbReference>
<evidence type="ECO:0000256" key="5">
    <source>
        <dbReference type="ARBA" id="ARBA00023242"/>
    </source>
</evidence>
<dbReference type="SUPFAM" id="SSF57959">
    <property type="entry name" value="Leucine zipper domain"/>
    <property type="match status" value="1"/>
</dbReference>
<dbReference type="PROSITE" id="PS50217">
    <property type="entry name" value="BZIP"/>
    <property type="match status" value="1"/>
</dbReference>
<comment type="caution">
    <text evidence="8">The sequence shown here is derived from an EMBL/GenBank/DDBJ whole genome shotgun (WGS) entry which is preliminary data.</text>
</comment>
<feature type="domain" description="BZIP" evidence="7">
    <location>
        <begin position="50"/>
        <end position="97"/>
    </location>
</feature>
<dbReference type="PANTHER" id="PTHR46164">
    <property type="entry name" value="ATF6, ISOFORM C"/>
    <property type="match status" value="1"/>
</dbReference>
<sequence>MDNAQRRSFPPIFSVFRKQTPSAFRSGSLPHQSTAAVTPTTDTRNVLTESDRREQRLARNRESARQSRRRKKENLENLSAKLGQSNMELEDLRHVIESNLRSQEDCTEDERQALRAYRFARLRCLLFPPHACFWMWLNRRACVWTQQASSSQRISAAKIGETLIQEKQEQESETTGWEAKDGQTLWPLLCFELQLKGEQEEQVKAILSQASEEMTQELEALQKMASAVGTLYKDLCVSSKRVDCTYEAVRGVLTRAQLQVLRRYAVDVPEAT</sequence>
<dbReference type="GO" id="GO:0016020">
    <property type="term" value="C:membrane"/>
    <property type="evidence" value="ECO:0007669"/>
    <property type="project" value="UniProtKB-SubCell"/>
</dbReference>
<dbReference type="Pfam" id="PF00170">
    <property type="entry name" value="bZIP_1"/>
    <property type="match status" value="1"/>
</dbReference>
<evidence type="ECO:0000256" key="2">
    <source>
        <dbReference type="ARBA" id="ARBA00023015"/>
    </source>
</evidence>
<dbReference type="GO" id="GO:0005634">
    <property type="term" value="C:nucleus"/>
    <property type="evidence" value="ECO:0007669"/>
    <property type="project" value="TreeGrafter"/>
</dbReference>
<dbReference type="SMART" id="SM00338">
    <property type="entry name" value="BRLZ"/>
    <property type="match status" value="1"/>
</dbReference>
<dbReference type="EMBL" id="AZIL01001059">
    <property type="protein sequence ID" value="EWM25162.1"/>
    <property type="molecule type" value="Genomic_DNA"/>
</dbReference>
<dbReference type="InterPro" id="IPR004827">
    <property type="entry name" value="bZIP"/>
</dbReference>
<evidence type="ECO:0000313" key="9">
    <source>
        <dbReference type="Proteomes" id="UP000019335"/>
    </source>
</evidence>
<evidence type="ECO:0000313" key="8">
    <source>
        <dbReference type="EMBL" id="EWM25162.1"/>
    </source>
</evidence>
<feature type="compositionally biased region" description="Basic and acidic residues" evidence="6">
    <location>
        <begin position="50"/>
        <end position="65"/>
    </location>
</feature>
<gene>
    <name evidence="8" type="primary">ptbZIP8</name>
    <name evidence="8" type="ORF">Naga_100016g29</name>
</gene>
<evidence type="ECO:0000256" key="6">
    <source>
        <dbReference type="SAM" id="MobiDB-lite"/>
    </source>
</evidence>
<dbReference type="AlphaFoldDB" id="W7TGB0"/>
<dbReference type="GO" id="GO:0030968">
    <property type="term" value="P:endoplasmic reticulum unfolded protein response"/>
    <property type="evidence" value="ECO:0007669"/>
    <property type="project" value="TreeGrafter"/>
</dbReference>
<dbReference type="GO" id="GO:0000981">
    <property type="term" value="F:DNA-binding transcription factor activity, RNA polymerase II-specific"/>
    <property type="evidence" value="ECO:0007669"/>
    <property type="project" value="TreeGrafter"/>
</dbReference>
<name>W7TGB0_9STRA</name>
<keyword evidence="4" id="KW-0804">Transcription</keyword>
<organism evidence="8 9">
    <name type="scientific">Nannochloropsis gaditana</name>
    <dbReference type="NCBI Taxonomy" id="72520"/>
    <lineage>
        <taxon>Eukaryota</taxon>
        <taxon>Sar</taxon>
        <taxon>Stramenopiles</taxon>
        <taxon>Ochrophyta</taxon>
        <taxon>Eustigmatophyceae</taxon>
        <taxon>Eustigmatales</taxon>
        <taxon>Monodopsidaceae</taxon>
        <taxon>Nannochloropsis</taxon>
    </lineage>
</organism>
<feature type="region of interest" description="Disordered" evidence="6">
    <location>
        <begin position="50"/>
        <end position="82"/>
    </location>
</feature>
<dbReference type="Gene3D" id="1.20.5.170">
    <property type="match status" value="1"/>
</dbReference>
<evidence type="ECO:0000259" key="7">
    <source>
        <dbReference type="PROSITE" id="PS50217"/>
    </source>
</evidence>